<feature type="transmembrane region" description="Helical" evidence="1">
    <location>
        <begin position="161"/>
        <end position="182"/>
    </location>
</feature>
<evidence type="ECO:0000313" key="3">
    <source>
        <dbReference type="Proteomes" id="UP000683360"/>
    </source>
</evidence>
<protein>
    <submittedName>
        <fullName evidence="2">Uncharacterized protein</fullName>
    </submittedName>
</protein>
<comment type="caution">
    <text evidence="2">The sequence shown here is derived from an EMBL/GenBank/DDBJ whole genome shotgun (WGS) entry which is preliminary data.</text>
</comment>
<proteinExistence type="predicted"/>
<sequence length="239" mass="26803">MSGSERWKIMIENGRLCVEENGRYFEDIDNVGTTREFGIIKVTYESGKAKMYSLKNLCEGLGFGPAVKTRSGFMKIWNSLKDERCYECPIGHISRGDNCTKCVDEKYGRKCAEKCTCNNMERCDNVKGCIPLDAFDSSSTYRTVVVPTAGGQTAGNGNSNVIIFMACVVAGSVVIVICAILVKNRRAVRRRKKTTTAIENARKNKKGQTLKFKNKNVKDNRESMYADINEKYMINFDGE</sequence>
<organism evidence="2 3">
    <name type="scientific">Mytilus edulis</name>
    <name type="common">Blue mussel</name>
    <dbReference type="NCBI Taxonomy" id="6550"/>
    <lineage>
        <taxon>Eukaryota</taxon>
        <taxon>Metazoa</taxon>
        <taxon>Spiralia</taxon>
        <taxon>Lophotrochozoa</taxon>
        <taxon>Mollusca</taxon>
        <taxon>Bivalvia</taxon>
        <taxon>Autobranchia</taxon>
        <taxon>Pteriomorphia</taxon>
        <taxon>Mytilida</taxon>
        <taxon>Mytiloidea</taxon>
        <taxon>Mytilidae</taxon>
        <taxon>Mytilinae</taxon>
        <taxon>Mytilus</taxon>
    </lineage>
</organism>
<reference evidence="2" key="1">
    <citation type="submission" date="2021-03" db="EMBL/GenBank/DDBJ databases">
        <authorList>
            <person name="Bekaert M."/>
        </authorList>
    </citation>
    <scope>NUCLEOTIDE SEQUENCE</scope>
</reference>
<keyword evidence="3" id="KW-1185">Reference proteome</keyword>
<dbReference type="Proteomes" id="UP000683360">
    <property type="component" value="Unassembled WGS sequence"/>
</dbReference>
<dbReference type="Gene3D" id="2.170.300.10">
    <property type="entry name" value="Tie2 ligand-binding domain superfamily"/>
    <property type="match status" value="1"/>
</dbReference>
<dbReference type="EMBL" id="CAJPWZ010003169">
    <property type="protein sequence ID" value="CAG2253819.1"/>
    <property type="molecule type" value="Genomic_DNA"/>
</dbReference>
<dbReference type="AlphaFoldDB" id="A0A8S3VFG8"/>
<name>A0A8S3VFG8_MYTED</name>
<evidence type="ECO:0000256" key="1">
    <source>
        <dbReference type="SAM" id="Phobius"/>
    </source>
</evidence>
<keyword evidence="1" id="KW-1133">Transmembrane helix</keyword>
<gene>
    <name evidence="2" type="ORF">MEDL_65324</name>
</gene>
<keyword evidence="1" id="KW-0472">Membrane</keyword>
<evidence type="ECO:0000313" key="2">
    <source>
        <dbReference type="EMBL" id="CAG2253819.1"/>
    </source>
</evidence>
<accession>A0A8S3VFG8</accession>
<keyword evidence="1" id="KW-0812">Transmembrane</keyword>
<dbReference type="OrthoDB" id="6082797at2759"/>